<dbReference type="InterPro" id="IPR057204">
    <property type="entry name" value="DUF7882"/>
</dbReference>
<evidence type="ECO:0000259" key="2">
    <source>
        <dbReference type="Pfam" id="PF25355"/>
    </source>
</evidence>
<dbReference type="RefSeq" id="WP_067243138.1">
    <property type="nucleotide sequence ID" value="NZ_CP082781.1"/>
</dbReference>
<feature type="region of interest" description="Disordered" evidence="1">
    <location>
        <begin position="94"/>
        <end position="119"/>
    </location>
</feature>
<feature type="compositionally biased region" description="Acidic residues" evidence="1">
    <location>
        <begin position="109"/>
        <end position="119"/>
    </location>
</feature>
<name>A0ABY3RXJ8_9MICO</name>
<dbReference type="Proteomes" id="UP001199642">
    <property type="component" value="Chromosome"/>
</dbReference>
<evidence type="ECO:0000313" key="4">
    <source>
        <dbReference type="Proteomes" id="UP001199642"/>
    </source>
</evidence>
<evidence type="ECO:0000313" key="3">
    <source>
        <dbReference type="EMBL" id="UGS27631.1"/>
    </source>
</evidence>
<evidence type="ECO:0000256" key="1">
    <source>
        <dbReference type="SAM" id="MobiDB-lite"/>
    </source>
</evidence>
<dbReference type="GO" id="GO:0016874">
    <property type="term" value="F:ligase activity"/>
    <property type="evidence" value="ECO:0007669"/>
    <property type="project" value="UniProtKB-KW"/>
</dbReference>
<feature type="compositionally biased region" description="Low complexity" evidence="1">
    <location>
        <begin position="95"/>
        <end position="106"/>
    </location>
</feature>
<keyword evidence="4" id="KW-1185">Reference proteome</keyword>
<organism evidence="3 4">
    <name type="scientific">Microbacterium resistens</name>
    <dbReference type="NCBI Taxonomy" id="156977"/>
    <lineage>
        <taxon>Bacteria</taxon>
        <taxon>Bacillati</taxon>
        <taxon>Actinomycetota</taxon>
        <taxon>Actinomycetes</taxon>
        <taxon>Micrococcales</taxon>
        <taxon>Microbacteriaceae</taxon>
        <taxon>Microbacterium</taxon>
    </lineage>
</organism>
<accession>A0ABY3RXJ8</accession>
<dbReference type="EMBL" id="CP082781">
    <property type="protein sequence ID" value="UGS27631.1"/>
    <property type="molecule type" value="Genomic_DNA"/>
</dbReference>
<feature type="domain" description="DUF7882" evidence="2">
    <location>
        <begin position="1"/>
        <end position="96"/>
    </location>
</feature>
<sequence>MGTLTYDGTVKKEFDDRVLAHLQVVIGSKLRRGESFFFTWRDDASVGDGRTSVWMHPQVPMVYKYFGSRQPRLNVAWIDALAYTANSPHGLYLVPEPAESSSAAPSTQWEEDDIDGGGR</sequence>
<gene>
    <name evidence="3" type="ORF">K8F61_05440</name>
</gene>
<protein>
    <submittedName>
        <fullName evidence="3">ATP-dependent DNA ligase</fullName>
    </submittedName>
</protein>
<dbReference type="Pfam" id="PF25355">
    <property type="entry name" value="DUF7882"/>
    <property type="match status" value="1"/>
</dbReference>
<proteinExistence type="predicted"/>
<keyword evidence="3" id="KW-0436">Ligase</keyword>
<reference evidence="3 4" key="1">
    <citation type="submission" date="2023-01" db="EMBL/GenBank/DDBJ databases">
        <title>Characterization of estradiol degrading bacteria Microbacterium sp. MZT7 and reveal degrading genes through genome analysis.</title>
        <authorList>
            <person name="Hao P."/>
            <person name="Gao Y."/>
        </authorList>
    </citation>
    <scope>NUCLEOTIDE SEQUENCE [LARGE SCALE GENOMIC DNA]</scope>
    <source>
        <strain evidence="3 4">MZT7</strain>
    </source>
</reference>